<dbReference type="EMBL" id="MCGR01000061">
    <property type="protein sequence ID" value="ORY66917.1"/>
    <property type="molecule type" value="Genomic_DNA"/>
</dbReference>
<evidence type="ECO:0000256" key="1">
    <source>
        <dbReference type="SAM" id="MobiDB-lite"/>
    </source>
</evidence>
<evidence type="ECO:0000313" key="3">
    <source>
        <dbReference type="Proteomes" id="UP000193467"/>
    </source>
</evidence>
<feature type="compositionally biased region" description="Basic and acidic residues" evidence="1">
    <location>
        <begin position="1"/>
        <end position="17"/>
    </location>
</feature>
<dbReference type="Proteomes" id="UP000193467">
    <property type="component" value="Unassembled WGS sequence"/>
</dbReference>
<dbReference type="AlphaFoldDB" id="A0A1Y2E639"/>
<keyword evidence="3" id="KW-1185">Reference proteome</keyword>
<comment type="caution">
    <text evidence="2">The sequence shown here is derived from an EMBL/GenBank/DDBJ whole genome shotgun (WGS) entry which is preliminary data.</text>
</comment>
<sequence>MKQVSERRDGCEGKGSSERSVAVQQRFEDVDPTTDADDQSDQGGYQARSQLDSAGGLKIECEVQGKVVAK</sequence>
<accession>A0A1Y2E639</accession>
<name>A0A1Y2E639_9BASI</name>
<organism evidence="2 3">
    <name type="scientific">Leucosporidium creatinivorum</name>
    <dbReference type="NCBI Taxonomy" id="106004"/>
    <lineage>
        <taxon>Eukaryota</taxon>
        <taxon>Fungi</taxon>
        <taxon>Dikarya</taxon>
        <taxon>Basidiomycota</taxon>
        <taxon>Pucciniomycotina</taxon>
        <taxon>Microbotryomycetes</taxon>
        <taxon>Leucosporidiales</taxon>
        <taxon>Leucosporidium</taxon>
    </lineage>
</organism>
<protein>
    <submittedName>
        <fullName evidence="2">Uncharacterized protein</fullName>
    </submittedName>
</protein>
<dbReference type="InParanoid" id="A0A1Y2E639"/>
<feature type="region of interest" description="Disordered" evidence="1">
    <location>
        <begin position="1"/>
        <end position="51"/>
    </location>
</feature>
<feature type="compositionally biased region" description="Polar residues" evidence="1">
    <location>
        <begin position="41"/>
        <end position="51"/>
    </location>
</feature>
<reference evidence="2 3" key="1">
    <citation type="submission" date="2016-07" db="EMBL/GenBank/DDBJ databases">
        <title>Pervasive Adenine N6-methylation of Active Genes in Fungi.</title>
        <authorList>
            <consortium name="DOE Joint Genome Institute"/>
            <person name="Mondo S.J."/>
            <person name="Dannebaum R.O."/>
            <person name="Kuo R.C."/>
            <person name="Labutti K."/>
            <person name="Haridas S."/>
            <person name="Kuo A."/>
            <person name="Salamov A."/>
            <person name="Ahrendt S.R."/>
            <person name="Lipzen A."/>
            <person name="Sullivan W."/>
            <person name="Andreopoulos W.B."/>
            <person name="Clum A."/>
            <person name="Lindquist E."/>
            <person name="Daum C."/>
            <person name="Ramamoorthy G.K."/>
            <person name="Gryganskyi A."/>
            <person name="Culley D."/>
            <person name="Magnuson J.K."/>
            <person name="James T.Y."/>
            <person name="O'Malley M.A."/>
            <person name="Stajich J.E."/>
            <person name="Spatafora J.W."/>
            <person name="Visel A."/>
            <person name="Grigoriev I.V."/>
        </authorList>
    </citation>
    <scope>NUCLEOTIDE SEQUENCE [LARGE SCALE GENOMIC DNA]</scope>
    <source>
        <strain evidence="2 3">62-1032</strain>
    </source>
</reference>
<gene>
    <name evidence="2" type="ORF">BCR35DRAFT_308347</name>
</gene>
<proteinExistence type="predicted"/>
<feature type="compositionally biased region" description="Acidic residues" evidence="1">
    <location>
        <begin position="30"/>
        <end position="40"/>
    </location>
</feature>
<evidence type="ECO:0000313" key="2">
    <source>
        <dbReference type="EMBL" id="ORY66917.1"/>
    </source>
</evidence>